<evidence type="ECO:0000313" key="22">
    <source>
        <dbReference type="Proteomes" id="UP000467840"/>
    </source>
</evidence>
<keyword evidence="16" id="KW-0324">Glycolysis</keyword>
<dbReference type="InterPro" id="IPR036918">
    <property type="entry name" value="Pyrv_Knase_C_sf"/>
</dbReference>
<dbReference type="FunFam" id="2.40.33.10:FF:000001">
    <property type="entry name" value="Pyruvate kinase"/>
    <property type="match status" value="1"/>
</dbReference>
<dbReference type="GO" id="GO:0016301">
    <property type="term" value="F:kinase activity"/>
    <property type="evidence" value="ECO:0007669"/>
    <property type="project" value="UniProtKB-KW"/>
</dbReference>
<evidence type="ECO:0000256" key="11">
    <source>
        <dbReference type="ARBA" id="ARBA00022741"/>
    </source>
</evidence>
<dbReference type="FunFam" id="3.20.20.60:FF:000001">
    <property type="entry name" value="Pyruvate kinase"/>
    <property type="match status" value="1"/>
</dbReference>
<comment type="subcellular location">
    <subcellularLocation>
        <location evidence="3">Cytoplasm</location>
    </subcellularLocation>
</comment>
<dbReference type="Gene3D" id="3.40.1380.20">
    <property type="entry name" value="Pyruvate kinase, C-terminal domain"/>
    <property type="match status" value="1"/>
</dbReference>
<keyword evidence="8" id="KW-0963">Cytoplasm</keyword>
<evidence type="ECO:0000256" key="13">
    <source>
        <dbReference type="ARBA" id="ARBA00022840"/>
    </source>
</evidence>
<keyword evidence="11" id="KW-0547">Nucleotide-binding</keyword>
<dbReference type="InterPro" id="IPR015813">
    <property type="entry name" value="Pyrv/PenolPyrv_kinase-like_dom"/>
</dbReference>
<comment type="pathway">
    <text evidence="4">Carbohydrate degradation; glycolysis; pyruvate from D-glyceraldehyde 3-phosphate: step 5/5.</text>
</comment>
<dbReference type="InterPro" id="IPR040442">
    <property type="entry name" value="Pyrv_kinase-like_dom_sf"/>
</dbReference>
<dbReference type="GO" id="GO:0005737">
    <property type="term" value="C:cytoplasm"/>
    <property type="evidence" value="ECO:0007669"/>
    <property type="project" value="UniProtKB-SubCell"/>
</dbReference>
<evidence type="ECO:0000256" key="5">
    <source>
        <dbReference type="ARBA" id="ARBA00008663"/>
    </source>
</evidence>
<dbReference type="GO" id="GO:0006950">
    <property type="term" value="P:response to stress"/>
    <property type="evidence" value="ECO:0007669"/>
    <property type="project" value="UniProtKB-ARBA"/>
</dbReference>
<reference evidence="21 22" key="1">
    <citation type="journal article" date="2020" name="Mol. Plant">
        <title>The Chromosome-Based Rubber Tree Genome Provides New Insights into Spurge Genome Evolution and Rubber Biosynthesis.</title>
        <authorList>
            <person name="Liu J."/>
            <person name="Shi C."/>
            <person name="Shi C.C."/>
            <person name="Li W."/>
            <person name="Zhang Q.J."/>
            <person name="Zhang Y."/>
            <person name="Li K."/>
            <person name="Lu H.F."/>
            <person name="Shi C."/>
            <person name="Zhu S.T."/>
            <person name="Xiao Z.Y."/>
            <person name="Nan H."/>
            <person name="Yue Y."/>
            <person name="Zhu X.G."/>
            <person name="Wu Y."/>
            <person name="Hong X.N."/>
            <person name="Fan G.Y."/>
            <person name="Tong Y."/>
            <person name="Zhang D."/>
            <person name="Mao C.L."/>
            <person name="Liu Y.L."/>
            <person name="Hao S.J."/>
            <person name="Liu W.Q."/>
            <person name="Lv M.Q."/>
            <person name="Zhang H.B."/>
            <person name="Liu Y."/>
            <person name="Hu-Tang G.R."/>
            <person name="Wang J.P."/>
            <person name="Wang J.H."/>
            <person name="Sun Y.H."/>
            <person name="Ni S.B."/>
            <person name="Chen W.B."/>
            <person name="Zhang X.C."/>
            <person name="Jiao Y.N."/>
            <person name="Eichler E.E."/>
            <person name="Li G.H."/>
            <person name="Liu X."/>
            <person name="Gao L.Z."/>
        </authorList>
    </citation>
    <scope>NUCLEOTIDE SEQUENCE [LARGE SCALE GENOMIC DNA]</scope>
    <source>
        <strain evidence="22">cv. GT1</strain>
        <tissue evidence="21">Leaf</tissue>
    </source>
</reference>
<sequence>MANIDIEGILKELPEDGRVPKSKIVCTLGPASRSVPMLEKLLRAGMNVARFNFSHGTHEYHQETLNNLRIAMQNTQILCAVMLDTKGPEIRTGFLKDGKPIQLKEGQEITVTTDYEIKGDTEMISMSYKKLPVDVKPGNTILCADGTITLTVLSCNPEDGSVVENQEGVVNFDEILRETDSFMVARGDLGMEIPVEKIFLAQKMMIYKCNIVGKPVVTATQMLESMIKSPRPTRAEATDVANAVLDGTDCVMLSGESAAGAYPELAVKIMRRICIEAESSLDYGAIFKEMIRSTPLPMSPLESLASSAVRTANKAKAKLIVVLTRGGTTAKLVAKYRPAVPILSVVVPVLTTDSFDWTCSDETPARHSLIYRGLIPILAEGSAKATDAESTEVILEAALKSATERGLCKPGDAVVALHRIGAASVIKICIVK</sequence>
<evidence type="ECO:0000256" key="3">
    <source>
        <dbReference type="ARBA" id="ARBA00004496"/>
    </source>
</evidence>
<keyword evidence="14" id="KW-0460">Magnesium</keyword>
<evidence type="ECO:0000256" key="15">
    <source>
        <dbReference type="ARBA" id="ARBA00022958"/>
    </source>
</evidence>
<dbReference type="FunFam" id="3.40.1380.20:FF:000005">
    <property type="entry name" value="Pyruvate kinase"/>
    <property type="match status" value="1"/>
</dbReference>
<dbReference type="Pfam" id="PF02887">
    <property type="entry name" value="PK_C"/>
    <property type="match status" value="1"/>
</dbReference>
<dbReference type="GO" id="GO:0000287">
    <property type="term" value="F:magnesium ion binding"/>
    <property type="evidence" value="ECO:0007669"/>
    <property type="project" value="InterPro"/>
</dbReference>
<evidence type="ECO:0000256" key="12">
    <source>
        <dbReference type="ARBA" id="ARBA00022777"/>
    </source>
</evidence>
<dbReference type="GO" id="GO:0005524">
    <property type="term" value="F:ATP binding"/>
    <property type="evidence" value="ECO:0007669"/>
    <property type="project" value="UniProtKB-KW"/>
</dbReference>
<comment type="cofactor">
    <cofactor evidence="2">
        <name>K(+)</name>
        <dbReference type="ChEBI" id="CHEBI:29103"/>
    </cofactor>
</comment>
<dbReference type="AlphaFoldDB" id="A0A6A6MIY2"/>
<protein>
    <recommendedName>
        <fullName evidence="7">pyruvate kinase</fullName>
        <ecNumber evidence="7">2.7.1.40</ecNumber>
    </recommendedName>
</protein>
<dbReference type="Gene3D" id="3.20.20.60">
    <property type="entry name" value="Phosphoenolpyruvate-binding domains"/>
    <property type="match status" value="2"/>
</dbReference>
<evidence type="ECO:0000256" key="14">
    <source>
        <dbReference type="ARBA" id="ARBA00022842"/>
    </source>
</evidence>
<evidence type="ECO:0000256" key="18">
    <source>
        <dbReference type="ARBA" id="ARBA00048152"/>
    </source>
</evidence>
<dbReference type="InterPro" id="IPR015793">
    <property type="entry name" value="Pyrv_Knase_brl"/>
</dbReference>
<dbReference type="EMBL" id="JAAGAX010000006">
    <property type="protein sequence ID" value="KAF2312323.1"/>
    <property type="molecule type" value="Genomic_DNA"/>
</dbReference>
<comment type="caution">
    <text evidence="21">The sequence shown here is derived from an EMBL/GenBank/DDBJ whole genome shotgun (WGS) entry which is preliminary data.</text>
</comment>
<dbReference type="Pfam" id="PF00224">
    <property type="entry name" value="PK"/>
    <property type="match status" value="2"/>
</dbReference>
<evidence type="ECO:0000313" key="21">
    <source>
        <dbReference type="EMBL" id="KAF2312323.1"/>
    </source>
</evidence>
<dbReference type="Proteomes" id="UP000467840">
    <property type="component" value="Chromosome 14"/>
</dbReference>
<dbReference type="SUPFAM" id="SSF51621">
    <property type="entry name" value="Phosphoenolpyruvate/pyruvate domain"/>
    <property type="match status" value="1"/>
</dbReference>
<dbReference type="SUPFAM" id="SSF52935">
    <property type="entry name" value="PK C-terminal domain-like"/>
    <property type="match status" value="1"/>
</dbReference>
<dbReference type="InterPro" id="IPR015806">
    <property type="entry name" value="Pyrv_Knase_insert_dom_sf"/>
</dbReference>
<feature type="domain" description="Pyruvate kinase barrel" evidence="19">
    <location>
        <begin position="20"/>
        <end position="159"/>
    </location>
</feature>
<dbReference type="GO" id="GO:0030955">
    <property type="term" value="F:potassium ion binding"/>
    <property type="evidence" value="ECO:0007669"/>
    <property type="project" value="InterPro"/>
</dbReference>
<dbReference type="GO" id="GO:0004743">
    <property type="term" value="F:pyruvate kinase activity"/>
    <property type="evidence" value="ECO:0007669"/>
    <property type="project" value="UniProtKB-EC"/>
</dbReference>
<dbReference type="InterPro" id="IPR001697">
    <property type="entry name" value="Pyr_Knase"/>
</dbReference>
<evidence type="ECO:0000256" key="16">
    <source>
        <dbReference type="ARBA" id="ARBA00023152"/>
    </source>
</evidence>
<dbReference type="UniPathway" id="UPA00109">
    <property type="reaction ID" value="UER00188"/>
</dbReference>
<comment type="subunit">
    <text evidence="6">Homotetramer.</text>
</comment>
<gene>
    <name evidence="21" type="ORF">GH714_034207</name>
</gene>
<evidence type="ECO:0000256" key="6">
    <source>
        <dbReference type="ARBA" id="ARBA00011881"/>
    </source>
</evidence>
<feature type="domain" description="Pyruvate kinase C-terminal" evidence="20">
    <location>
        <begin position="302"/>
        <end position="421"/>
    </location>
</feature>
<keyword evidence="9" id="KW-0808">Transferase</keyword>
<keyword evidence="17" id="KW-0670">Pyruvate</keyword>
<evidence type="ECO:0000256" key="10">
    <source>
        <dbReference type="ARBA" id="ARBA00022723"/>
    </source>
</evidence>
<evidence type="ECO:0000256" key="2">
    <source>
        <dbReference type="ARBA" id="ARBA00001958"/>
    </source>
</evidence>
<dbReference type="EC" id="2.7.1.40" evidence="7"/>
<accession>A0A6A6MIY2</accession>
<keyword evidence="15" id="KW-0630">Potassium</keyword>
<evidence type="ECO:0000256" key="1">
    <source>
        <dbReference type="ARBA" id="ARBA00001946"/>
    </source>
</evidence>
<evidence type="ECO:0000259" key="20">
    <source>
        <dbReference type="Pfam" id="PF02887"/>
    </source>
</evidence>
<comment type="catalytic activity">
    <reaction evidence="18">
        <text>pyruvate + ATP = phosphoenolpyruvate + ADP + H(+)</text>
        <dbReference type="Rhea" id="RHEA:18157"/>
        <dbReference type="ChEBI" id="CHEBI:15361"/>
        <dbReference type="ChEBI" id="CHEBI:15378"/>
        <dbReference type="ChEBI" id="CHEBI:30616"/>
        <dbReference type="ChEBI" id="CHEBI:58702"/>
        <dbReference type="ChEBI" id="CHEBI:456216"/>
        <dbReference type="EC" id="2.7.1.40"/>
    </reaction>
</comment>
<dbReference type="PANTHER" id="PTHR11817">
    <property type="entry name" value="PYRUVATE KINASE"/>
    <property type="match status" value="1"/>
</dbReference>
<keyword evidence="10" id="KW-0479">Metal-binding</keyword>
<keyword evidence="22" id="KW-1185">Reference proteome</keyword>
<evidence type="ECO:0000256" key="9">
    <source>
        <dbReference type="ARBA" id="ARBA00022679"/>
    </source>
</evidence>
<keyword evidence="12" id="KW-0418">Kinase</keyword>
<evidence type="ECO:0000256" key="4">
    <source>
        <dbReference type="ARBA" id="ARBA00004997"/>
    </source>
</evidence>
<dbReference type="Gene3D" id="2.40.33.10">
    <property type="entry name" value="PK beta-barrel domain-like"/>
    <property type="match status" value="1"/>
</dbReference>
<organism evidence="21 22">
    <name type="scientific">Hevea brasiliensis</name>
    <name type="common">Para rubber tree</name>
    <name type="synonym">Siphonia brasiliensis</name>
    <dbReference type="NCBI Taxonomy" id="3981"/>
    <lineage>
        <taxon>Eukaryota</taxon>
        <taxon>Viridiplantae</taxon>
        <taxon>Streptophyta</taxon>
        <taxon>Embryophyta</taxon>
        <taxon>Tracheophyta</taxon>
        <taxon>Spermatophyta</taxon>
        <taxon>Magnoliopsida</taxon>
        <taxon>eudicotyledons</taxon>
        <taxon>Gunneridae</taxon>
        <taxon>Pentapetalae</taxon>
        <taxon>rosids</taxon>
        <taxon>fabids</taxon>
        <taxon>Malpighiales</taxon>
        <taxon>Euphorbiaceae</taxon>
        <taxon>Crotonoideae</taxon>
        <taxon>Micrandreae</taxon>
        <taxon>Hevea</taxon>
    </lineage>
</organism>
<evidence type="ECO:0000256" key="8">
    <source>
        <dbReference type="ARBA" id="ARBA00022490"/>
    </source>
</evidence>
<comment type="cofactor">
    <cofactor evidence="1">
        <name>Mg(2+)</name>
        <dbReference type="ChEBI" id="CHEBI:18420"/>
    </cofactor>
</comment>
<comment type="similarity">
    <text evidence="5">Belongs to the pyruvate kinase family.</text>
</comment>
<feature type="domain" description="Pyruvate kinase barrel" evidence="19">
    <location>
        <begin position="162"/>
        <end position="267"/>
    </location>
</feature>
<evidence type="ECO:0000256" key="17">
    <source>
        <dbReference type="ARBA" id="ARBA00023317"/>
    </source>
</evidence>
<keyword evidence="13" id="KW-0067">ATP-binding</keyword>
<name>A0A6A6MIY2_HEVBR</name>
<dbReference type="InterPro" id="IPR015795">
    <property type="entry name" value="Pyrv_Knase_C"/>
</dbReference>
<evidence type="ECO:0000259" key="19">
    <source>
        <dbReference type="Pfam" id="PF00224"/>
    </source>
</evidence>
<proteinExistence type="inferred from homology"/>
<evidence type="ECO:0000256" key="7">
    <source>
        <dbReference type="ARBA" id="ARBA00012142"/>
    </source>
</evidence>